<organism evidence="3 4">
    <name type="scientific">Phascolomyces articulosus</name>
    <dbReference type="NCBI Taxonomy" id="60185"/>
    <lineage>
        <taxon>Eukaryota</taxon>
        <taxon>Fungi</taxon>
        <taxon>Fungi incertae sedis</taxon>
        <taxon>Mucoromycota</taxon>
        <taxon>Mucoromycotina</taxon>
        <taxon>Mucoromycetes</taxon>
        <taxon>Mucorales</taxon>
        <taxon>Lichtheimiaceae</taxon>
        <taxon>Phascolomyces</taxon>
    </lineage>
</organism>
<name>A0AAD5K860_9FUNG</name>
<comment type="caution">
    <text evidence="3">The sequence shown here is derived from an EMBL/GenBank/DDBJ whole genome shotgun (WGS) entry which is preliminary data.</text>
</comment>
<accession>A0AAD5K860</accession>
<dbReference type="EMBL" id="JAIXMP010000017">
    <property type="protein sequence ID" value="KAI9259661.1"/>
    <property type="molecule type" value="Genomic_DNA"/>
</dbReference>
<feature type="compositionally biased region" description="Basic and acidic residues" evidence="1">
    <location>
        <begin position="69"/>
        <end position="106"/>
    </location>
</feature>
<keyword evidence="2" id="KW-0472">Membrane</keyword>
<proteinExistence type="predicted"/>
<keyword evidence="2" id="KW-1133">Transmembrane helix</keyword>
<feature type="compositionally biased region" description="Basic residues" evidence="1">
    <location>
        <begin position="11"/>
        <end position="22"/>
    </location>
</feature>
<evidence type="ECO:0000313" key="4">
    <source>
        <dbReference type="Proteomes" id="UP001209540"/>
    </source>
</evidence>
<keyword evidence="2" id="KW-0812">Transmembrane</keyword>
<gene>
    <name evidence="3" type="ORF">BDA99DRAFT_561079</name>
</gene>
<dbReference type="AlphaFoldDB" id="A0AAD5K860"/>
<feature type="transmembrane region" description="Helical" evidence="2">
    <location>
        <begin position="134"/>
        <end position="152"/>
    </location>
</feature>
<reference evidence="3" key="2">
    <citation type="submission" date="2023-02" db="EMBL/GenBank/DDBJ databases">
        <authorList>
            <consortium name="DOE Joint Genome Institute"/>
            <person name="Mondo S.J."/>
            <person name="Chang Y."/>
            <person name="Wang Y."/>
            <person name="Ahrendt S."/>
            <person name="Andreopoulos W."/>
            <person name="Barry K."/>
            <person name="Beard J."/>
            <person name="Benny G.L."/>
            <person name="Blankenship S."/>
            <person name="Bonito G."/>
            <person name="Cuomo C."/>
            <person name="Desiro A."/>
            <person name="Gervers K.A."/>
            <person name="Hundley H."/>
            <person name="Kuo A."/>
            <person name="LaButti K."/>
            <person name="Lang B.F."/>
            <person name="Lipzen A."/>
            <person name="O'Donnell K."/>
            <person name="Pangilinan J."/>
            <person name="Reynolds N."/>
            <person name="Sandor L."/>
            <person name="Smith M.W."/>
            <person name="Tsang A."/>
            <person name="Grigoriev I.V."/>
            <person name="Stajich J.E."/>
            <person name="Spatafora J.W."/>
        </authorList>
    </citation>
    <scope>NUCLEOTIDE SEQUENCE</scope>
    <source>
        <strain evidence="3">RSA 2281</strain>
    </source>
</reference>
<sequence>MLDRKEQQQRQQRRQEKRKNIKKLTIVTGSPSLNPVFKHMDSHNEDQKHSQQNQHETQQKKDIKRKKLTQQEECHHEDKKEKNMNDRIDSRYHHLENDNKNDDHDNNSNVDENNNDDASLLSAQAQRCLVMRRITYIVVVNAVTPILLYYILKPYLAPVWALVLSSTPTIISVLIQATFLRHIDTIGIASICGFLVSIILAVANGDPKLMLMRESLITAGVGAICALSLLPIRIGSFELKPIMYYLAKDLVPLKPVYIVQQKKQDHKGKERKKINEKNDDQEKFNDDDEVEEEIVALQPRILFYWRNSRFCQLHIRLLTAIDIVLLELEFGLKLFYIFSFDIDTVVIASSATWGTIGALISVFTICYSVRILKRLKQDEPHMFSTAGVTTTFTPTT</sequence>
<dbReference type="Proteomes" id="UP001209540">
    <property type="component" value="Unassembled WGS sequence"/>
</dbReference>
<feature type="transmembrane region" description="Helical" evidence="2">
    <location>
        <begin position="344"/>
        <end position="367"/>
    </location>
</feature>
<protein>
    <submittedName>
        <fullName evidence="3">Uncharacterized protein</fullName>
    </submittedName>
</protein>
<feature type="transmembrane region" description="Helical" evidence="2">
    <location>
        <begin position="186"/>
        <end position="203"/>
    </location>
</feature>
<feature type="transmembrane region" description="Helical" evidence="2">
    <location>
        <begin position="215"/>
        <end position="234"/>
    </location>
</feature>
<dbReference type="NCBIfam" id="NF041646">
    <property type="entry name" value="VC0807_fam"/>
    <property type="match status" value="1"/>
</dbReference>
<feature type="transmembrane region" description="Helical" evidence="2">
    <location>
        <begin position="158"/>
        <end position="179"/>
    </location>
</feature>
<feature type="region of interest" description="Disordered" evidence="1">
    <location>
        <begin position="1"/>
        <end position="117"/>
    </location>
</feature>
<feature type="transmembrane region" description="Helical" evidence="2">
    <location>
        <begin position="315"/>
        <end position="338"/>
    </location>
</feature>
<reference evidence="3" key="1">
    <citation type="journal article" date="2022" name="IScience">
        <title>Evolution of zygomycete secretomes and the origins of terrestrial fungal ecologies.</title>
        <authorList>
            <person name="Chang Y."/>
            <person name="Wang Y."/>
            <person name="Mondo S."/>
            <person name="Ahrendt S."/>
            <person name="Andreopoulos W."/>
            <person name="Barry K."/>
            <person name="Beard J."/>
            <person name="Benny G.L."/>
            <person name="Blankenship S."/>
            <person name="Bonito G."/>
            <person name="Cuomo C."/>
            <person name="Desiro A."/>
            <person name="Gervers K.A."/>
            <person name="Hundley H."/>
            <person name="Kuo A."/>
            <person name="LaButti K."/>
            <person name="Lang B.F."/>
            <person name="Lipzen A."/>
            <person name="O'Donnell K."/>
            <person name="Pangilinan J."/>
            <person name="Reynolds N."/>
            <person name="Sandor L."/>
            <person name="Smith M.E."/>
            <person name="Tsang A."/>
            <person name="Grigoriev I.V."/>
            <person name="Stajich J.E."/>
            <person name="Spatafora J.W."/>
        </authorList>
    </citation>
    <scope>NUCLEOTIDE SEQUENCE</scope>
    <source>
        <strain evidence="3">RSA 2281</strain>
    </source>
</reference>
<evidence type="ECO:0000256" key="1">
    <source>
        <dbReference type="SAM" id="MobiDB-lite"/>
    </source>
</evidence>
<keyword evidence="4" id="KW-1185">Reference proteome</keyword>
<evidence type="ECO:0000256" key="2">
    <source>
        <dbReference type="SAM" id="Phobius"/>
    </source>
</evidence>
<feature type="compositionally biased region" description="Basic and acidic residues" evidence="1">
    <location>
        <begin position="38"/>
        <end position="49"/>
    </location>
</feature>
<evidence type="ECO:0000313" key="3">
    <source>
        <dbReference type="EMBL" id="KAI9259661.1"/>
    </source>
</evidence>